<dbReference type="RefSeq" id="WP_136580378.1">
    <property type="nucleotide sequence ID" value="NZ_STFF01000011.1"/>
</dbReference>
<proteinExistence type="predicted"/>
<evidence type="ECO:0000313" key="2">
    <source>
        <dbReference type="Proteomes" id="UP000306918"/>
    </source>
</evidence>
<accession>A0A4V4GZG4</accession>
<evidence type="ECO:0000313" key="1">
    <source>
        <dbReference type="EMBL" id="THU32536.1"/>
    </source>
</evidence>
<protein>
    <submittedName>
        <fullName evidence="1">Uncharacterized protein</fullName>
    </submittedName>
</protein>
<sequence length="306" mass="33990">MKPVIELLRSSLLADFPSGSSINYYQDKLYLVGDDANNLLILDTNYKRIDTIRLFDYPVKRIPKNQKADLETSTFITLKGVTYLLVLGSASLENRKKVISIPIINSVPDINQSLLCDLYSNAFFKQLRSMGIEEVNIEGATVIGDQLVLSNRGNISKPHNHLIITKADSLSTLGEMSFSTARLVLPVNTKHFAGVSELCYVEAKNMLLLTLSSEATTNAYDDGAIGDSYVGCIYNIAEKIHQPELKLDEMHSLPPINKEFQNEKIEGICVESVNGNELLCHLISDNDRGESKLFKIKYIADGAGRK</sequence>
<dbReference type="AlphaFoldDB" id="A0A4V4GZG4"/>
<dbReference type="OrthoDB" id="6710009at2"/>
<gene>
    <name evidence="1" type="ORF">FAM09_27485</name>
</gene>
<dbReference type="Proteomes" id="UP000306918">
    <property type="component" value="Unassembled WGS sequence"/>
</dbReference>
<dbReference type="InterPro" id="IPR053851">
    <property type="entry name" value="DUF6929"/>
</dbReference>
<comment type="caution">
    <text evidence="1">The sequence shown here is derived from an EMBL/GenBank/DDBJ whole genome shotgun (WGS) entry which is preliminary data.</text>
</comment>
<keyword evidence="2" id="KW-1185">Reference proteome</keyword>
<name>A0A4V4GZG4_9BACT</name>
<reference evidence="1 2" key="1">
    <citation type="submission" date="2019-04" db="EMBL/GenBank/DDBJ databases">
        <title>Niastella caeni sp. nov., isolated from activated sludge.</title>
        <authorList>
            <person name="Sheng M."/>
        </authorList>
    </citation>
    <scope>NUCLEOTIDE SEQUENCE [LARGE SCALE GENOMIC DNA]</scope>
    <source>
        <strain evidence="1 2">HX-2-15</strain>
    </source>
</reference>
<organism evidence="1 2">
    <name type="scientific">Niastella caeni</name>
    <dbReference type="NCBI Taxonomy" id="2569763"/>
    <lineage>
        <taxon>Bacteria</taxon>
        <taxon>Pseudomonadati</taxon>
        <taxon>Bacteroidota</taxon>
        <taxon>Chitinophagia</taxon>
        <taxon>Chitinophagales</taxon>
        <taxon>Chitinophagaceae</taxon>
        <taxon>Niastella</taxon>
    </lineage>
</organism>
<dbReference type="Pfam" id="PF22000">
    <property type="entry name" value="DUF6929"/>
    <property type="match status" value="1"/>
</dbReference>
<dbReference type="EMBL" id="STFF01000011">
    <property type="protein sequence ID" value="THU32536.1"/>
    <property type="molecule type" value="Genomic_DNA"/>
</dbReference>